<accession>A0ABP3IGP9</accession>
<name>A0ABP3IGP9_9ACTN</name>
<gene>
    <name evidence="1" type="ORF">GCM10010357_24560</name>
</gene>
<organism evidence="1 2">
    <name type="scientific">Streptomyces luteireticuli</name>
    <dbReference type="NCBI Taxonomy" id="173858"/>
    <lineage>
        <taxon>Bacteria</taxon>
        <taxon>Bacillati</taxon>
        <taxon>Actinomycetota</taxon>
        <taxon>Actinomycetes</taxon>
        <taxon>Kitasatosporales</taxon>
        <taxon>Streptomycetaceae</taxon>
        <taxon>Streptomyces</taxon>
    </lineage>
</organism>
<sequence>MYGPDSPGGVGVDVIGVIGLPFRDGGRCRALSPVTPQLHAPTSHLYGFPHPVLPRGVPAPTGVRLVVTGARPGGTGRRCARGYRIATLLWGSCNTEEQTGS</sequence>
<dbReference type="EMBL" id="BAAABX010000025">
    <property type="protein sequence ID" value="GAA0402624.1"/>
    <property type="molecule type" value="Genomic_DNA"/>
</dbReference>
<protein>
    <submittedName>
        <fullName evidence="1">Uncharacterized protein</fullName>
    </submittedName>
</protein>
<comment type="caution">
    <text evidence="1">The sequence shown here is derived from an EMBL/GenBank/DDBJ whole genome shotgun (WGS) entry which is preliminary data.</text>
</comment>
<keyword evidence="2" id="KW-1185">Reference proteome</keyword>
<evidence type="ECO:0000313" key="1">
    <source>
        <dbReference type="EMBL" id="GAA0402624.1"/>
    </source>
</evidence>
<dbReference type="Proteomes" id="UP001500879">
    <property type="component" value="Unassembled WGS sequence"/>
</dbReference>
<evidence type="ECO:0000313" key="2">
    <source>
        <dbReference type="Proteomes" id="UP001500879"/>
    </source>
</evidence>
<reference evidence="2" key="1">
    <citation type="journal article" date="2019" name="Int. J. Syst. Evol. Microbiol.">
        <title>The Global Catalogue of Microorganisms (GCM) 10K type strain sequencing project: providing services to taxonomists for standard genome sequencing and annotation.</title>
        <authorList>
            <consortium name="The Broad Institute Genomics Platform"/>
            <consortium name="The Broad Institute Genome Sequencing Center for Infectious Disease"/>
            <person name="Wu L."/>
            <person name="Ma J."/>
        </authorList>
    </citation>
    <scope>NUCLEOTIDE SEQUENCE [LARGE SCALE GENOMIC DNA]</scope>
    <source>
        <strain evidence="2">JCM 4788</strain>
    </source>
</reference>
<proteinExistence type="predicted"/>